<keyword evidence="3" id="KW-1185">Reference proteome</keyword>
<comment type="caution">
    <text evidence="2">The sequence shown here is derived from an EMBL/GenBank/DDBJ whole genome shotgun (WGS) entry which is preliminary data.</text>
</comment>
<evidence type="ECO:0000313" key="2">
    <source>
        <dbReference type="EMBL" id="MBA5628374.1"/>
    </source>
</evidence>
<gene>
    <name evidence="2" type="ORF">HU137_01165</name>
</gene>
<keyword evidence="1" id="KW-0175">Coiled coil</keyword>
<organism evidence="2 3">
    <name type="scientific">Moheibacter lacus</name>
    <dbReference type="NCBI Taxonomy" id="2745851"/>
    <lineage>
        <taxon>Bacteria</taxon>
        <taxon>Pseudomonadati</taxon>
        <taxon>Bacteroidota</taxon>
        <taxon>Flavobacteriia</taxon>
        <taxon>Flavobacteriales</taxon>
        <taxon>Weeksellaceae</taxon>
        <taxon>Moheibacter</taxon>
    </lineage>
</organism>
<protein>
    <submittedName>
        <fullName evidence="2">Hemerythrin domain-containing protein</fullName>
    </submittedName>
</protein>
<dbReference type="EMBL" id="JACDZE010000001">
    <property type="protein sequence ID" value="MBA5628374.1"/>
    <property type="molecule type" value="Genomic_DNA"/>
</dbReference>
<accession>A0A838ZJ42</accession>
<name>A0A838ZJ42_9FLAO</name>
<dbReference type="RefSeq" id="WP_182041976.1">
    <property type="nucleotide sequence ID" value="NZ_JACDZE010000001.1"/>
</dbReference>
<reference evidence="2 3" key="1">
    <citation type="submission" date="2020-07" db="EMBL/GenBank/DDBJ databases">
        <title>Moheibacter lacus sp. nov., a member of the family Flavobacteriaceae isolated from freshwater lake sediment.</title>
        <authorList>
            <person name="Liu Y."/>
        </authorList>
    </citation>
    <scope>NUCLEOTIDE SEQUENCE [LARGE SCALE GENOMIC DNA]</scope>
    <source>
        <strain evidence="2 3">BDHS18</strain>
    </source>
</reference>
<evidence type="ECO:0000313" key="3">
    <source>
        <dbReference type="Proteomes" id="UP000552241"/>
    </source>
</evidence>
<evidence type="ECO:0000256" key="1">
    <source>
        <dbReference type="SAM" id="Coils"/>
    </source>
</evidence>
<dbReference type="Proteomes" id="UP000552241">
    <property type="component" value="Unassembled WGS sequence"/>
</dbReference>
<proteinExistence type="predicted"/>
<dbReference type="AlphaFoldDB" id="A0A838ZJ42"/>
<sequence length="154" mass="19147">MSEKKKPIKRHPALQQFSREHHFGLLLCWKIREGFRREIEAERMKKYTDWFFQTHLKPHFEAEEKYMFTLLSDEDKLKKRAIKEHRRLERLFEENEDVKRSLSLIEEELEQHIRFEERSLFGEIQKVATEEELEAIEKMHQELLVDDWEDEFWK</sequence>
<feature type="coiled-coil region" evidence="1">
    <location>
        <begin position="88"/>
        <end position="146"/>
    </location>
</feature>